<keyword evidence="7" id="KW-0407">Ion channel</keyword>
<dbReference type="AlphaFoldDB" id="A0A819W1K7"/>
<dbReference type="Pfam" id="PF25508">
    <property type="entry name" value="TRPM2"/>
    <property type="match status" value="1"/>
</dbReference>
<feature type="transmembrane region" description="Helical" evidence="8">
    <location>
        <begin position="844"/>
        <end position="864"/>
    </location>
</feature>
<evidence type="ECO:0000259" key="10">
    <source>
        <dbReference type="Pfam" id="PF25508"/>
    </source>
</evidence>
<evidence type="ECO:0000313" key="11">
    <source>
        <dbReference type="EMBL" id="CAF4117750.1"/>
    </source>
</evidence>
<accession>A0A819W1K7</accession>
<dbReference type="GO" id="GO:0005886">
    <property type="term" value="C:plasma membrane"/>
    <property type="evidence" value="ECO:0007669"/>
    <property type="project" value="TreeGrafter"/>
</dbReference>
<name>A0A819W1K7_9BILA</name>
<evidence type="ECO:0000256" key="1">
    <source>
        <dbReference type="ARBA" id="ARBA00004141"/>
    </source>
</evidence>
<dbReference type="GO" id="GO:0030001">
    <property type="term" value="P:metal ion transport"/>
    <property type="evidence" value="ECO:0007669"/>
    <property type="project" value="TreeGrafter"/>
</dbReference>
<evidence type="ECO:0000256" key="6">
    <source>
        <dbReference type="ARBA" id="ARBA00023136"/>
    </source>
</evidence>
<keyword evidence="3 8" id="KW-0812">Transmembrane</keyword>
<dbReference type="EMBL" id="CAJOBD010008649">
    <property type="protein sequence ID" value="CAF4117750.1"/>
    <property type="molecule type" value="Genomic_DNA"/>
</dbReference>
<dbReference type="InterPro" id="IPR057366">
    <property type="entry name" value="TRPM-like"/>
</dbReference>
<protein>
    <recommendedName>
        <fullName evidence="13">TRPM SLOG domain-containing protein</fullName>
    </recommendedName>
</protein>
<evidence type="ECO:0008006" key="13">
    <source>
        <dbReference type="Google" id="ProtNLM"/>
    </source>
</evidence>
<evidence type="ECO:0000256" key="5">
    <source>
        <dbReference type="ARBA" id="ARBA00023065"/>
    </source>
</evidence>
<feature type="domain" description="TRPM SLOG" evidence="9">
    <location>
        <begin position="76"/>
        <end position="229"/>
    </location>
</feature>
<dbReference type="PANTHER" id="PTHR13800:SF1">
    <property type="entry name" value="TRANSIENT RECEPTOR POTENTIAL CATION CHANNEL TRPM"/>
    <property type="match status" value="1"/>
</dbReference>
<dbReference type="GO" id="GO:0005261">
    <property type="term" value="F:monoatomic cation channel activity"/>
    <property type="evidence" value="ECO:0007669"/>
    <property type="project" value="TreeGrafter"/>
</dbReference>
<dbReference type="InterPro" id="IPR050927">
    <property type="entry name" value="TRPM"/>
</dbReference>
<dbReference type="Proteomes" id="UP000663836">
    <property type="component" value="Unassembled WGS sequence"/>
</dbReference>
<organism evidence="11 12">
    <name type="scientific">Rotaria sordida</name>
    <dbReference type="NCBI Taxonomy" id="392033"/>
    <lineage>
        <taxon>Eukaryota</taxon>
        <taxon>Metazoa</taxon>
        <taxon>Spiralia</taxon>
        <taxon>Gnathifera</taxon>
        <taxon>Rotifera</taxon>
        <taxon>Eurotatoria</taxon>
        <taxon>Bdelloidea</taxon>
        <taxon>Philodinida</taxon>
        <taxon>Philodinidae</taxon>
        <taxon>Rotaria</taxon>
    </lineage>
</organism>
<evidence type="ECO:0000256" key="8">
    <source>
        <dbReference type="SAM" id="Phobius"/>
    </source>
</evidence>
<proteinExistence type="predicted"/>
<evidence type="ECO:0000256" key="2">
    <source>
        <dbReference type="ARBA" id="ARBA00022448"/>
    </source>
</evidence>
<dbReference type="PANTHER" id="PTHR13800">
    <property type="entry name" value="TRANSIENT RECEPTOR POTENTIAL CATION CHANNEL, SUBFAMILY M, MEMBER 6"/>
    <property type="match status" value="1"/>
</dbReference>
<evidence type="ECO:0000256" key="3">
    <source>
        <dbReference type="ARBA" id="ARBA00022692"/>
    </source>
</evidence>
<evidence type="ECO:0000259" key="9">
    <source>
        <dbReference type="Pfam" id="PF18139"/>
    </source>
</evidence>
<keyword evidence="4 8" id="KW-1133">Transmembrane helix</keyword>
<evidence type="ECO:0000256" key="4">
    <source>
        <dbReference type="ARBA" id="ARBA00022989"/>
    </source>
</evidence>
<sequence>MLASMTQDTLIDENDSIKEKLSPPAILFPTLSTLEPENFHYLIQQQYGACWGTFKFEDFLGNYPSEGRPFLYVDDNIDLHVLHHFMINEWKLQTANIVIPILSSSTRHKPFKNLKIVEPLKKGIRNVINASQVWFITNGLDIGVPKLIGSAFRDEISLRRAEDTWAKQMDRAPKEHKTLILIGIVCDDDIKDSIDFHSTKDKFKMEIKVPQNERAQLSLNSDHTHFIIIRKLPIGSSSTNISKIKPTTIDTDNKLLEKITDSTGNVTNKFRNRFEAFLHQEALQQQIITPTELQSITTNSLSTPLNKSNSWSEDGFPMVCTLVHGTPETIELVYRTIQQEIPIVVLKGTGSAADLISFAYEEINTKNKKISEDDYFKVELTQCLVDEYLELKDNYLKRNEIRNYIMSIVKEADKKGRKFLSFIDINSTAPSLNDFHKFILSALLQGQKTVTDDKVNVESKQNVSLKQIAELKRNAQIKQNLQLTLDWNLPDLALSEIFQRYDDMKYSIEEELFDQAILKKNHETFVDLFLDREFVLHRYLNSDKFISLFNRPKDKDFLIITSLEGILSLTGDEEEVPKDFVDKGLNKIVKRLTGINRVFCKSEMDNNAMGFYFDDKSDKDVQKQNIRAEEKALQHLIIYAILMNRKQLAKILWKHSSEPIPLALICYMMFRKLQPYCHESYLSSLIEKQAKEFSNWAVGILDKSFNEDNQRTFEMLDEKHPDWNYMTTIELAYHADNKEFMAHPVCQKWVIRQFYGEITPRELSWGLFTCPKFLKIILSAILIFPMWFWINFSPIGQVPSVSKKASDLSNDTKNDAEIESKLGEGKKLAKQIDEVNVRQGVRMLLIHSLLYSTDLYFIALYVFYHTLNNLKRLGIQQCE</sequence>
<dbReference type="InterPro" id="IPR041491">
    <property type="entry name" value="TRPM_SLOG"/>
</dbReference>
<comment type="subcellular location">
    <subcellularLocation>
        <location evidence="1">Membrane</location>
        <topology evidence="1">Multi-pass membrane protein</topology>
    </subcellularLocation>
</comment>
<evidence type="ECO:0000256" key="7">
    <source>
        <dbReference type="ARBA" id="ARBA00023303"/>
    </source>
</evidence>
<feature type="domain" description="TRPM-like" evidence="10">
    <location>
        <begin position="496"/>
        <end position="743"/>
    </location>
</feature>
<keyword evidence="2" id="KW-0813">Transport</keyword>
<reference evidence="11" key="1">
    <citation type="submission" date="2021-02" db="EMBL/GenBank/DDBJ databases">
        <authorList>
            <person name="Nowell W R."/>
        </authorList>
    </citation>
    <scope>NUCLEOTIDE SEQUENCE</scope>
</reference>
<dbReference type="Pfam" id="PF18139">
    <property type="entry name" value="LSDAT_euk"/>
    <property type="match status" value="2"/>
</dbReference>
<evidence type="ECO:0000313" key="12">
    <source>
        <dbReference type="Proteomes" id="UP000663836"/>
    </source>
</evidence>
<feature type="transmembrane region" description="Helical" evidence="8">
    <location>
        <begin position="773"/>
        <end position="790"/>
    </location>
</feature>
<gene>
    <name evidence="11" type="ORF">JBS370_LOCUS32490</name>
</gene>
<feature type="domain" description="TRPM SLOG" evidence="9">
    <location>
        <begin position="286"/>
        <end position="381"/>
    </location>
</feature>
<comment type="caution">
    <text evidence="11">The sequence shown here is derived from an EMBL/GenBank/DDBJ whole genome shotgun (WGS) entry which is preliminary data.</text>
</comment>
<keyword evidence="5" id="KW-0406">Ion transport</keyword>
<keyword evidence="6 8" id="KW-0472">Membrane</keyword>